<comment type="caution">
    <text evidence="2">The sequence shown here is derived from an EMBL/GenBank/DDBJ whole genome shotgun (WGS) entry which is preliminary data.</text>
</comment>
<evidence type="ECO:0000313" key="2">
    <source>
        <dbReference type="EMBL" id="KAI5063503.1"/>
    </source>
</evidence>
<reference evidence="2" key="1">
    <citation type="submission" date="2021-01" db="EMBL/GenBank/DDBJ databases">
        <title>Adiantum capillus-veneris genome.</title>
        <authorList>
            <person name="Fang Y."/>
            <person name="Liao Q."/>
        </authorList>
    </citation>
    <scope>NUCLEOTIDE SEQUENCE</scope>
    <source>
        <strain evidence="2">H3</strain>
        <tissue evidence="2">Leaf</tissue>
    </source>
</reference>
<evidence type="ECO:0000259" key="1">
    <source>
        <dbReference type="Pfam" id="PF22936"/>
    </source>
</evidence>
<protein>
    <recommendedName>
        <fullName evidence="1">Retrovirus-related Pol polyprotein from transposon TNT 1-94-like beta-barrel domain-containing protein</fullName>
    </recommendedName>
</protein>
<dbReference type="AlphaFoldDB" id="A0A9D4Z5T0"/>
<evidence type="ECO:0000313" key="3">
    <source>
        <dbReference type="Proteomes" id="UP000886520"/>
    </source>
</evidence>
<keyword evidence="3" id="KW-1185">Reference proteome</keyword>
<proteinExistence type="predicted"/>
<accession>A0A9D4Z5T0</accession>
<feature type="domain" description="Retrovirus-related Pol polyprotein from transposon TNT 1-94-like beta-barrel" evidence="1">
    <location>
        <begin position="3"/>
        <end position="29"/>
    </location>
</feature>
<dbReference type="OrthoDB" id="2015125at2759"/>
<dbReference type="Proteomes" id="UP000886520">
    <property type="component" value="Chromosome 21"/>
</dbReference>
<organism evidence="2 3">
    <name type="scientific">Adiantum capillus-veneris</name>
    <name type="common">Maidenhair fern</name>
    <dbReference type="NCBI Taxonomy" id="13818"/>
    <lineage>
        <taxon>Eukaryota</taxon>
        <taxon>Viridiplantae</taxon>
        <taxon>Streptophyta</taxon>
        <taxon>Embryophyta</taxon>
        <taxon>Tracheophyta</taxon>
        <taxon>Polypodiopsida</taxon>
        <taxon>Polypodiidae</taxon>
        <taxon>Polypodiales</taxon>
        <taxon>Pteridineae</taxon>
        <taxon>Pteridaceae</taxon>
        <taxon>Vittarioideae</taxon>
        <taxon>Adiantum</taxon>
    </lineage>
</organism>
<name>A0A9D4Z5T0_ADICA</name>
<dbReference type="Pfam" id="PF22936">
    <property type="entry name" value="Pol_BBD"/>
    <property type="match status" value="1"/>
</dbReference>
<dbReference type="InterPro" id="IPR054722">
    <property type="entry name" value="PolX-like_BBD"/>
</dbReference>
<dbReference type="EMBL" id="JABFUD020000021">
    <property type="protein sequence ID" value="KAI5063503.1"/>
    <property type="molecule type" value="Genomic_DNA"/>
</dbReference>
<sequence>MDWVIDSGASFHVTPHRSWFHDYDASSTDSWHWKYSVGYAKLYYVCLAACASCAGSCKKLD</sequence>
<gene>
    <name evidence="2" type="ORF">GOP47_0022050</name>
</gene>